<name>A0ABV9QQT7_9GAMM</name>
<sequence length="253" mass="27925">MIDSSQRFDDLRARYAASLRRKQQALAVAWRELSATPDDDGLRRDLQLQIHRLAGSALAYGYERIGESARAADVVLHGWETLAPPLRGVPGELIERLAAPVQTLLDDLDVAIRDDARNVASDPNLRVLLIEDDPGQAVLISAQLEERGCVVRIERGADALWQVLTLWPCHAVVLDFWLRGETAAEVATMLRRESQFAHVALLCFSIERDEQILRSALDAGCDAALGKAEGPDRLLALIRECVARPDRSGTTFA</sequence>
<dbReference type="SMART" id="SM00448">
    <property type="entry name" value="REC"/>
    <property type="match status" value="1"/>
</dbReference>
<dbReference type="Pfam" id="PF00072">
    <property type="entry name" value="Response_reg"/>
    <property type="match status" value="1"/>
</dbReference>
<accession>A0ABV9QQT7</accession>
<gene>
    <name evidence="4" type="ORF">ACFO6Q_01615</name>
</gene>
<feature type="modified residue" description="4-aspartylphosphate" evidence="2">
    <location>
        <position position="175"/>
    </location>
</feature>
<dbReference type="InterPro" id="IPR050595">
    <property type="entry name" value="Bact_response_regulator"/>
</dbReference>
<comment type="caution">
    <text evidence="4">The sequence shown here is derived from an EMBL/GenBank/DDBJ whole genome shotgun (WGS) entry which is preliminary data.</text>
</comment>
<organism evidence="4 5">
    <name type="scientific">Dokdonella ginsengisoli</name>
    <dbReference type="NCBI Taxonomy" id="363846"/>
    <lineage>
        <taxon>Bacteria</taxon>
        <taxon>Pseudomonadati</taxon>
        <taxon>Pseudomonadota</taxon>
        <taxon>Gammaproteobacteria</taxon>
        <taxon>Lysobacterales</taxon>
        <taxon>Rhodanobacteraceae</taxon>
        <taxon>Dokdonella</taxon>
    </lineage>
</organism>
<evidence type="ECO:0000313" key="4">
    <source>
        <dbReference type="EMBL" id="MFC4818999.1"/>
    </source>
</evidence>
<evidence type="ECO:0000259" key="3">
    <source>
        <dbReference type="PROSITE" id="PS50110"/>
    </source>
</evidence>
<evidence type="ECO:0000313" key="5">
    <source>
        <dbReference type="Proteomes" id="UP001595886"/>
    </source>
</evidence>
<dbReference type="EMBL" id="JBHSHD010000002">
    <property type="protein sequence ID" value="MFC4818999.1"/>
    <property type="molecule type" value="Genomic_DNA"/>
</dbReference>
<dbReference type="PANTHER" id="PTHR44591">
    <property type="entry name" value="STRESS RESPONSE REGULATOR PROTEIN 1"/>
    <property type="match status" value="1"/>
</dbReference>
<evidence type="ECO:0000256" key="2">
    <source>
        <dbReference type="PROSITE-ProRule" id="PRU00169"/>
    </source>
</evidence>
<protein>
    <submittedName>
        <fullName evidence="4">Response regulator</fullName>
    </submittedName>
</protein>
<dbReference type="InterPro" id="IPR036641">
    <property type="entry name" value="HPT_dom_sf"/>
</dbReference>
<reference evidence="5" key="1">
    <citation type="journal article" date="2019" name="Int. J. Syst. Evol. Microbiol.">
        <title>The Global Catalogue of Microorganisms (GCM) 10K type strain sequencing project: providing services to taxonomists for standard genome sequencing and annotation.</title>
        <authorList>
            <consortium name="The Broad Institute Genomics Platform"/>
            <consortium name="The Broad Institute Genome Sequencing Center for Infectious Disease"/>
            <person name="Wu L."/>
            <person name="Ma J."/>
        </authorList>
    </citation>
    <scope>NUCLEOTIDE SEQUENCE [LARGE SCALE GENOMIC DNA]</scope>
    <source>
        <strain evidence="5">CCUG 30340</strain>
    </source>
</reference>
<dbReference type="InterPro" id="IPR001789">
    <property type="entry name" value="Sig_transdc_resp-reg_receiver"/>
</dbReference>
<dbReference type="Proteomes" id="UP001595886">
    <property type="component" value="Unassembled WGS sequence"/>
</dbReference>
<keyword evidence="5" id="KW-1185">Reference proteome</keyword>
<dbReference type="SUPFAM" id="SSF47226">
    <property type="entry name" value="Histidine-containing phosphotransfer domain, HPT domain"/>
    <property type="match status" value="1"/>
</dbReference>
<evidence type="ECO:0000256" key="1">
    <source>
        <dbReference type="ARBA" id="ARBA00022553"/>
    </source>
</evidence>
<feature type="domain" description="Response regulatory" evidence="3">
    <location>
        <begin position="126"/>
        <end position="242"/>
    </location>
</feature>
<proteinExistence type="predicted"/>
<dbReference type="PANTHER" id="PTHR44591:SF3">
    <property type="entry name" value="RESPONSE REGULATORY DOMAIN-CONTAINING PROTEIN"/>
    <property type="match status" value="1"/>
</dbReference>
<dbReference type="Gene3D" id="3.40.50.2300">
    <property type="match status" value="1"/>
</dbReference>
<keyword evidence="1 2" id="KW-0597">Phosphoprotein</keyword>
<dbReference type="InterPro" id="IPR011006">
    <property type="entry name" value="CheY-like_superfamily"/>
</dbReference>
<dbReference type="PROSITE" id="PS50110">
    <property type="entry name" value="RESPONSE_REGULATORY"/>
    <property type="match status" value="1"/>
</dbReference>
<dbReference type="RefSeq" id="WP_380018735.1">
    <property type="nucleotide sequence ID" value="NZ_JBHSHD010000002.1"/>
</dbReference>
<dbReference type="SUPFAM" id="SSF52172">
    <property type="entry name" value="CheY-like"/>
    <property type="match status" value="1"/>
</dbReference>